<keyword evidence="3" id="KW-0645">Protease</keyword>
<keyword evidence="4" id="KW-0732">Signal</keyword>
<dbReference type="GO" id="GO:0000324">
    <property type="term" value="C:fungal-type vacuole"/>
    <property type="evidence" value="ECO:0007669"/>
    <property type="project" value="TreeGrafter"/>
</dbReference>
<name>A0A084B601_STACB</name>
<keyword evidence="2" id="KW-0121">Carboxypeptidase</keyword>
<dbReference type="SUPFAM" id="SSF53474">
    <property type="entry name" value="alpha/beta-Hydrolases"/>
    <property type="match status" value="1"/>
</dbReference>
<dbReference type="Pfam" id="PF00450">
    <property type="entry name" value="Peptidase_S10"/>
    <property type="match status" value="1"/>
</dbReference>
<evidence type="ECO:0000256" key="4">
    <source>
        <dbReference type="ARBA" id="ARBA00022729"/>
    </source>
</evidence>
<evidence type="ECO:0000313" key="8">
    <source>
        <dbReference type="EMBL" id="KEY72980.1"/>
    </source>
</evidence>
<dbReference type="GO" id="GO:0006508">
    <property type="term" value="P:proteolysis"/>
    <property type="evidence" value="ECO:0007669"/>
    <property type="project" value="UniProtKB-KW"/>
</dbReference>
<dbReference type="HOGENOM" id="CLU_008523_10_3_1"/>
<dbReference type="AlphaFoldDB" id="A0A084B601"/>
<protein>
    <recommendedName>
        <fullName evidence="10">Carboxypeptidase</fullName>
    </recommendedName>
</protein>
<comment type="similarity">
    <text evidence="1">Belongs to the peptidase S10 family.</text>
</comment>
<keyword evidence="5" id="KW-0378">Hydrolase</keyword>
<feature type="region of interest" description="Disordered" evidence="7">
    <location>
        <begin position="609"/>
        <end position="630"/>
    </location>
</feature>
<organism evidence="8 9">
    <name type="scientific">Stachybotrys chartarum (strain CBS 109288 / IBT 7711)</name>
    <name type="common">Toxic black mold</name>
    <name type="synonym">Stilbospora chartarum</name>
    <dbReference type="NCBI Taxonomy" id="1280523"/>
    <lineage>
        <taxon>Eukaryota</taxon>
        <taxon>Fungi</taxon>
        <taxon>Dikarya</taxon>
        <taxon>Ascomycota</taxon>
        <taxon>Pezizomycotina</taxon>
        <taxon>Sordariomycetes</taxon>
        <taxon>Hypocreomycetidae</taxon>
        <taxon>Hypocreales</taxon>
        <taxon>Stachybotryaceae</taxon>
        <taxon>Stachybotrys</taxon>
    </lineage>
</organism>
<proteinExistence type="inferred from homology"/>
<dbReference type="InterPro" id="IPR029058">
    <property type="entry name" value="AB_hydrolase_fold"/>
</dbReference>
<evidence type="ECO:0000256" key="3">
    <source>
        <dbReference type="ARBA" id="ARBA00022670"/>
    </source>
</evidence>
<dbReference type="PRINTS" id="PR00724">
    <property type="entry name" value="CRBOXYPTASEC"/>
</dbReference>
<evidence type="ECO:0000256" key="1">
    <source>
        <dbReference type="ARBA" id="ARBA00009431"/>
    </source>
</evidence>
<evidence type="ECO:0000256" key="7">
    <source>
        <dbReference type="SAM" id="MobiDB-lite"/>
    </source>
</evidence>
<evidence type="ECO:0000256" key="2">
    <source>
        <dbReference type="ARBA" id="ARBA00022645"/>
    </source>
</evidence>
<dbReference type="Proteomes" id="UP000028045">
    <property type="component" value="Unassembled WGS sequence"/>
</dbReference>
<evidence type="ECO:0000313" key="9">
    <source>
        <dbReference type="Proteomes" id="UP000028045"/>
    </source>
</evidence>
<keyword evidence="6" id="KW-0325">Glycoprotein</keyword>
<reference evidence="8 9" key="1">
    <citation type="journal article" date="2014" name="BMC Genomics">
        <title>Comparative genome sequencing reveals chemotype-specific gene clusters in the toxigenic black mold Stachybotrys.</title>
        <authorList>
            <person name="Semeiks J."/>
            <person name="Borek D."/>
            <person name="Otwinowski Z."/>
            <person name="Grishin N.V."/>
        </authorList>
    </citation>
    <scope>NUCLEOTIDE SEQUENCE [LARGE SCALE GENOMIC DNA]</scope>
    <source>
        <strain evidence="9">CBS 109288 / IBT 7711</strain>
    </source>
</reference>
<dbReference type="GO" id="GO:0004185">
    <property type="term" value="F:serine-type carboxypeptidase activity"/>
    <property type="evidence" value="ECO:0007669"/>
    <property type="project" value="InterPro"/>
</dbReference>
<evidence type="ECO:0000256" key="5">
    <source>
        <dbReference type="ARBA" id="ARBA00022801"/>
    </source>
</evidence>
<accession>A0A084B601</accession>
<dbReference type="Gene3D" id="3.40.50.1820">
    <property type="entry name" value="alpha/beta hydrolase"/>
    <property type="match status" value="1"/>
</dbReference>
<dbReference type="EMBL" id="KL647944">
    <property type="protein sequence ID" value="KEY72980.1"/>
    <property type="molecule type" value="Genomic_DNA"/>
</dbReference>
<keyword evidence="9" id="KW-1185">Reference proteome</keyword>
<sequence>MQFLRHLAQLTGSLVFAQTFVPAPSGLTEFSSQMFPGAVIEYKNPSICETTPGVKFYSGYVTLPKHLLPDAQGWRDDQAAHLFFWYFEARNDPENAPTSLYLGGGPGASSFDGMSNFPCFINADSNSTTLNQHSWNNHVNMLYIDQPVLTGFSYVTLQNATLNLVTSEVTPVLTGADVPELNVTVRQATLDFGDPDTVPNNTMTALRTLWAFSQVWFNEFPERRTSNSEISLWTVSYGGFYGPSFFEYVQLQNDLIAGHRAVALANATVLELATLGLADACIDARAMALGYPTFSYNNTYGLEVYPLEVYEDVVANITNPETGCYALIDQCRALAEEADASSFGTNPVVNAACGAATQLCYFELQGAYSKAMDRSTYDITLSNITAYPRPYQSAYYNQRWVQEELGVPLNFTRLSQITSAAFFQIGDPMRRSMRSLERVLDSGVNVALMYGDRDYQCNWYGGERISVSLDFSSSKVFRTAGYAPIITNATYQGGLVREHGNLSFSRIFQAGHGVAGYQPETISRLFDRAMFRRDMATGEVELATDEYYATEGPRAVYDVLSELPGPQENVCFLHQAPTTCTREQLVALVDGSAVVRDFIVVEPRGVMASSLDSSNPPSGAGNGSHGEWATGETESVGAAAAGMVRTTTTALALVKVSMLMQAFL</sequence>
<dbReference type="PANTHER" id="PTHR11802:SF189">
    <property type="entry name" value="CARBOXYPEPTIDASE"/>
    <property type="match status" value="1"/>
</dbReference>
<evidence type="ECO:0000256" key="6">
    <source>
        <dbReference type="ARBA" id="ARBA00023180"/>
    </source>
</evidence>
<dbReference type="InterPro" id="IPR001563">
    <property type="entry name" value="Peptidase_S10"/>
</dbReference>
<dbReference type="PANTHER" id="PTHR11802">
    <property type="entry name" value="SERINE PROTEASE FAMILY S10 SERINE CARBOXYPEPTIDASE"/>
    <property type="match status" value="1"/>
</dbReference>
<gene>
    <name evidence="8" type="ORF">S7711_04653</name>
</gene>
<dbReference type="OrthoDB" id="443318at2759"/>
<evidence type="ECO:0008006" key="10">
    <source>
        <dbReference type="Google" id="ProtNLM"/>
    </source>
</evidence>